<reference evidence="1 2" key="1">
    <citation type="submission" date="2021-09" db="EMBL/GenBank/DDBJ databases">
        <title>The complete genome sequence of a new microorganism.</title>
        <authorList>
            <person name="Zi Z."/>
        </authorList>
    </citation>
    <scope>NUCLEOTIDE SEQUENCE [LARGE SCALE GENOMIC DNA]</scope>
    <source>
        <strain evidence="1 2">WGZ8</strain>
    </source>
</reference>
<evidence type="ECO:0000313" key="1">
    <source>
        <dbReference type="EMBL" id="MBZ6077141.1"/>
    </source>
</evidence>
<organism evidence="1 2">
    <name type="scientific">Microvirga puerhi</name>
    <dbReference type="NCBI Taxonomy" id="2876078"/>
    <lineage>
        <taxon>Bacteria</taxon>
        <taxon>Pseudomonadati</taxon>
        <taxon>Pseudomonadota</taxon>
        <taxon>Alphaproteobacteria</taxon>
        <taxon>Hyphomicrobiales</taxon>
        <taxon>Methylobacteriaceae</taxon>
        <taxon>Microvirga</taxon>
    </lineage>
</organism>
<comment type="caution">
    <text evidence="1">The sequence shown here is derived from an EMBL/GenBank/DDBJ whole genome shotgun (WGS) entry which is preliminary data.</text>
</comment>
<evidence type="ECO:0000313" key="2">
    <source>
        <dbReference type="Proteomes" id="UP000704176"/>
    </source>
</evidence>
<name>A0ABS7VNN5_9HYPH</name>
<sequence>MSDSLARSVTPPLIPADGRQSLVAAGVQRGVRRLFAQLGHVTIPEFTLASGRRADVMALAPDGALTIVEIKSSVADFRADRKWPDYEDFCDRFYFAVPETLPFDILPEDRGLIVADSFGAAVMRESRRHALAGARRKAVTLRFAQAAALALHALADPDVIYDGRL</sequence>
<gene>
    <name evidence="1" type="ORF">K9B37_12725</name>
</gene>
<dbReference type="InterPro" id="IPR009394">
    <property type="entry name" value="MmcB-like"/>
</dbReference>
<protein>
    <submittedName>
        <fullName evidence="1">MmcB family DNA repair protein</fullName>
    </submittedName>
</protein>
<keyword evidence="2" id="KW-1185">Reference proteome</keyword>
<dbReference type="Pfam" id="PF06319">
    <property type="entry name" value="MmcB-like"/>
    <property type="match status" value="1"/>
</dbReference>
<dbReference type="PIRSF" id="PIRSF031796">
    <property type="entry name" value="UPC031796"/>
    <property type="match status" value="1"/>
</dbReference>
<dbReference type="RefSeq" id="WP_224313449.1">
    <property type="nucleotide sequence ID" value="NZ_JAIRBM010000008.1"/>
</dbReference>
<proteinExistence type="predicted"/>
<accession>A0ABS7VNN5</accession>
<dbReference type="EMBL" id="JAIRBM010000008">
    <property type="protein sequence ID" value="MBZ6077141.1"/>
    <property type="molecule type" value="Genomic_DNA"/>
</dbReference>
<dbReference type="Proteomes" id="UP000704176">
    <property type="component" value="Unassembled WGS sequence"/>
</dbReference>